<accession>A0A239N7D9</accession>
<organism evidence="1 2">
    <name type="scientific">Actinacidiphila glaucinigra</name>
    <dbReference type="NCBI Taxonomy" id="235986"/>
    <lineage>
        <taxon>Bacteria</taxon>
        <taxon>Bacillati</taxon>
        <taxon>Actinomycetota</taxon>
        <taxon>Actinomycetes</taxon>
        <taxon>Kitasatosporales</taxon>
        <taxon>Streptomycetaceae</taxon>
        <taxon>Actinacidiphila</taxon>
    </lineage>
</organism>
<protein>
    <submittedName>
        <fullName evidence="1">Short chain dehydrogenase</fullName>
    </submittedName>
</protein>
<name>A0A239N7D9_9ACTN</name>
<proteinExistence type="predicted"/>
<gene>
    <name evidence="1" type="ORF">SAMN05216252_13255</name>
</gene>
<dbReference type="InterPro" id="IPR002347">
    <property type="entry name" value="SDR_fam"/>
</dbReference>
<dbReference type="OrthoDB" id="3743899at2"/>
<dbReference type="Gene3D" id="3.40.50.720">
    <property type="entry name" value="NAD(P)-binding Rossmann-like Domain"/>
    <property type="match status" value="1"/>
</dbReference>
<evidence type="ECO:0000313" key="1">
    <source>
        <dbReference type="EMBL" id="SNT50846.1"/>
    </source>
</evidence>
<dbReference type="SUPFAM" id="SSF51735">
    <property type="entry name" value="NAD(P)-binding Rossmann-fold domains"/>
    <property type="match status" value="1"/>
</dbReference>
<dbReference type="AlphaFoldDB" id="A0A239N7D9"/>
<dbReference type="EMBL" id="FZOF01000032">
    <property type="protein sequence ID" value="SNT50846.1"/>
    <property type="molecule type" value="Genomic_DNA"/>
</dbReference>
<dbReference type="InterPro" id="IPR036291">
    <property type="entry name" value="NAD(P)-bd_dom_sf"/>
</dbReference>
<keyword evidence="2" id="KW-1185">Reference proteome</keyword>
<reference evidence="1 2" key="1">
    <citation type="submission" date="2017-06" db="EMBL/GenBank/DDBJ databases">
        <authorList>
            <person name="Kim H.J."/>
            <person name="Triplett B.A."/>
        </authorList>
    </citation>
    <scope>NUCLEOTIDE SEQUENCE [LARGE SCALE GENOMIC DNA]</scope>
    <source>
        <strain evidence="1 2">CGMCC 4.1858</strain>
    </source>
</reference>
<evidence type="ECO:0000313" key="2">
    <source>
        <dbReference type="Proteomes" id="UP000198280"/>
    </source>
</evidence>
<dbReference type="Proteomes" id="UP000198280">
    <property type="component" value="Unassembled WGS sequence"/>
</dbReference>
<sequence length="109" mass="11816">MATWRRIVEVNLVGSALTARAFLPQSPATRGYYLWVSSLVAIGAATLTYAHCGSRSGVEAFTHSLRAEVARRGVHAVRTTSLPGLVAWRARHAMGALEQRVDIVEDAAR</sequence>
<dbReference type="Pfam" id="PF00106">
    <property type="entry name" value="adh_short"/>
    <property type="match status" value="1"/>
</dbReference>